<dbReference type="InterPro" id="IPR004358">
    <property type="entry name" value="Sig_transdc_His_kin-like_C"/>
</dbReference>
<dbReference type="Gene3D" id="3.40.50.2300">
    <property type="match status" value="1"/>
</dbReference>
<dbReference type="PROSITE" id="PS50109">
    <property type="entry name" value="HIS_KIN"/>
    <property type="match status" value="1"/>
</dbReference>
<dbReference type="InterPro" id="IPR005467">
    <property type="entry name" value="His_kinase_dom"/>
</dbReference>
<evidence type="ECO:0000256" key="4">
    <source>
        <dbReference type="ARBA" id="ARBA00022679"/>
    </source>
</evidence>
<evidence type="ECO:0000259" key="8">
    <source>
        <dbReference type="PROSITE" id="PS50109"/>
    </source>
</evidence>
<dbReference type="AlphaFoldDB" id="A0A433V2P6"/>
<dbReference type="SMART" id="SM00086">
    <property type="entry name" value="PAC"/>
    <property type="match status" value="1"/>
</dbReference>
<dbReference type="SUPFAM" id="SSF55785">
    <property type="entry name" value="PYP-like sensor domain (PAS domain)"/>
    <property type="match status" value="1"/>
</dbReference>
<dbReference type="InterPro" id="IPR036890">
    <property type="entry name" value="HATPase_C_sf"/>
</dbReference>
<feature type="domain" description="Histidine kinase" evidence="8">
    <location>
        <begin position="306"/>
        <end position="522"/>
    </location>
</feature>
<reference evidence="12" key="1">
    <citation type="submission" date="2018-12" db="EMBL/GenBank/DDBJ databases">
        <authorList>
            <person name="Will S."/>
            <person name="Neumann-Schaal M."/>
            <person name="Henke P."/>
        </authorList>
    </citation>
    <scope>NUCLEOTIDE SEQUENCE</scope>
    <source>
        <strain evidence="12">PCC 7102</strain>
    </source>
</reference>
<dbReference type="CDD" id="cd00130">
    <property type="entry name" value="PAS"/>
    <property type="match status" value="1"/>
</dbReference>
<dbReference type="InterPro" id="IPR001610">
    <property type="entry name" value="PAC"/>
</dbReference>
<evidence type="ECO:0000256" key="3">
    <source>
        <dbReference type="ARBA" id="ARBA00022553"/>
    </source>
</evidence>
<keyword evidence="6" id="KW-0902">Two-component regulatory system</keyword>
<dbReference type="SMART" id="SM00387">
    <property type="entry name" value="HATPase_c"/>
    <property type="match status" value="1"/>
</dbReference>
<dbReference type="EMBL" id="RSCL01000024">
    <property type="protein sequence ID" value="RUT00349.1"/>
    <property type="molecule type" value="Genomic_DNA"/>
</dbReference>
<evidence type="ECO:0000259" key="10">
    <source>
        <dbReference type="PROSITE" id="PS50112"/>
    </source>
</evidence>
<protein>
    <recommendedName>
        <fullName evidence="2">histidine kinase</fullName>
        <ecNumber evidence="2">2.7.13.3</ecNumber>
    </recommendedName>
</protein>
<dbReference type="PROSITE" id="PS50110">
    <property type="entry name" value="RESPONSE_REGULATORY"/>
    <property type="match status" value="1"/>
</dbReference>
<dbReference type="Pfam" id="PF00072">
    <property type="entry name" value="Response_reg"/>
    <property type="match status" value="1"/>
</dbReference>
<dbReference type="InterPro" id="IPR011006">
    <property type="entry name" value="CheY-like_superfamily"/>
</dbReference>
<feature type="modified residue" description="4-aspartylphosphate" evidence="7">
    <location>
        <position position="59"/>
    </location>
</feature>
<feature type="domain" description="Response regulatory" evidence="9">
    <location>
        <begin position="7"/>
        <end position="126"/>
    </location>
</feature>
<dbReference type="InterPro" id="IPR035965">
    <property type="entry name" value="PAS-like_dom_sf"/>
</dbReference>
<dbReference type="Pfam" id="PF00512">
    <property type="entry name" value="HisKA"/>
    <property type="match status" value="1"/>
</dbReference>
<accession>A0A433V2P6</accession>
<dbReference type="FunFam" id="1.10.287.130:FF:000070">
    <property type="entry name" value="Histidine kinase sensor protein"/>
    <property type="match status" value="1"/>
</dbReference>
<dbReference type="SMART" id="SM00091">
    <property type="entry name" value="PAS"/>
    <property type="match status" value="1"/>
</dbReference>
<comment type="catalytic activity">
    <reaction evidence="1">
        <text>ATP + protein L-histidine = ADP + protein N-phospho-L-histidine.</text>
        <dbReference type="EC" id="2.7.13.3"/>
    </reaction>
</comment>
<feature type="domain" description="PAS" evidence="10">
    <location>
        <begin position="150"/>
        <end position="223"/>
    </location>
</feature>
<dbReference type="InterPro" id="IPR000014">
    <property type="entry name" value="PAS"/>
</dbReference>
<dbReference type="CDD" id="cd00156">
    <property type="entry name" value="REC"/>
    <property type="match status" value="1"/>
</dbReference>
<evidence type="ECO:0000256" key="7">
    <source>
        <dbReference type="PROSITE-ProRule" id="PRU00169"/>
    </source>
</evidence>
<dbReference type="InterPro" id="IPR003594">
    <property type="entry name" value="HATPase_dom"/>
</dbReference>
<dbReference type="InterPro" id="IPR013655">
    <property type="entry name" value="PAS_fold_3"/>
</dbReference>
<dbReference type="InterPro" id="IPR000700">
    <property type="entry name" value="PAS-assoc_C"/>
</dbReference>
<dbReference type="PANTHER" id="PTHR43304">
    <property type="entry name" value="PHYTOCHROME-LIKE PROTEIN CPH1"/>
    <property type="match status" value="1"/>
</dbReference>
<dbReference type="RefSeq" id="WP_158632944.1">
    <property type="nucleotide sequence ID" value="NZ_RSCL01000024.1"/>
</dbReference>
<dbReference type="EC" id="2.7.13.3" evidence="2"/>
<proteinExistence type="predicted"/>
<dbReference type="InterPro" id="IPR052162">
    <property type="entry name" value="Sensor_kinase/Photoreceptor"/>
</dbReference>
<dbReference type="SUPFAM" id="SSF52172">
    <property type="entry name" value="CheY-like"/>
    <property type="match status" value="1"/>
</dbReference>
<reference evidence="12" key="2">
    <citation type="journal article" date="2019" name="Genome Biol. Evol.">
        <title>Day and night: Metabolic profiles and evolutionary relationships of six axenic non-marine cyanobacteria.</title>
        <authorList>
            <person name="Will S.E."/>
            <person name="Henke P."/>
            <person name="Boedeker C."/>
            <person name="Huang S."/>
            <person name="Brinkmann H."/>
            <person name="Rohde M."/>
            <person name="Jarek M."/>
            <person name="Friedl T."/>
            <person name="Seufert S."/>
            <person name="Schumacher M."/>
            <person name="Overmann J."/>
            <person name="Neumann-Schaal M."/>
            <person name="Petersen J."/>
        </authorList>
    </citation>
    <scope>NUCLEOTIDE SEQUENCE [LARGE SCALE GENOMIC DNA]</scope>
    <source>
        <strain evidence="12">PCC 7102</strain>
    </source>
</reference>
<dbReference type="Pfam" id="PF02518">
    <property type="entry name" value="HATPase_c"/>
    <property type="match status" value="1"/>
</dbReference>
<dbReference type="OrthoDB" id="9808408at2"/>
<dbReference type="Pfam" id="PF08447">
    <property type="entry name" value="PAS_3"/>
    <property type="match status" value="1"/>
</dbReference>
<dbReference type="PROSITE" id="PS50112">
    <property type="entry name" value="PAS"/>
    <property type="match status" value="1"/>
</dbReference>
<dbReference type="SUPFAM" id="SSF47384">
    <property type="entry name" value="Homodimeric domain of signal transducing histidine kinase"/>
    <property type="match status" value="1"/>
</dbReference>
<dbReference type="PANTHER" id="PTHR43304:SF1">
    <property type="entry name" value="PAC DOMAIN-CONTAINING PROTEIN"/>
    <property type="match status" value="1"/>
</dbReference>
<evidence type="ECO:0000259" key="11">
    <source>
        <dbReference type="PROSITE" id="PS50113"/>
    </source>
</evidence>
<name>A0A433V2P6_9CYAN</name>
<evidence type="ECO:0000256" key="6">
    <source>
        <dbReference type="ARBA" id="ARBA00023012"/>
    </source>
</evidence>
<evidence type="ECO:0000256" key="1">
    <source>
        <dbReference type="ARBA" id="ARBA00000085"/>
    </source>
</evidence>
<dbReference type="SMART" id="SM00448">
    <property type="entry name" value="REC"/>
    <property type="match status" value="1"/>
</dbReference>
<keyword evidence="5 12" id="KW-0418">Kinase</keyword>
<dbReference type="SMART" id="SM00388">
    <property type="entry name" value="HisKA"/>
    <property type="match status" value="1"/>
</dbReference>
<dbReference type="SUPFAM" id="SSF55874">
    <property type="entry name" value="ATPase domain of HSP90 chaperone/DNA topoisomerase II/histidine kinase"/>
    <property type="match status" value="1"/>
</dbReference>
<evidence type="ECO:0000313" key="12">
    <source>
        <dbReference type="EMBL" id="RUT00349.1"/>
    </source>
</evidence>
<keyword evidence="13" id="KW-1185">Reference proteome</keyword>
<keyword evidence="4" id="KW-0808">Transferase</keyword>
<organism evidence="12 13">
    <name type="scientific">Dulcicalothrix desertica PCC 7102</name>
    <dbReference type="NCBI Taxonomy" id="232991"/>
    <lineage>
        <taxon>Bacteria</taxon>
        <taxon>Bacillati</taxon>
        <taxon>Cyanobacteriota</taxon>
        <taxon>Cyanophyceae</taxon>
        <taxon>Nostocales</taxon>
        <taxon>Calotrichaceae</taxon>
        <taxon>Dulcicalothrix</taxon>
    </lineage>
</organism>
<keyword evidence="3 7" id="KW-0597">Phosphoprotein</keyword>
<feature type="domain" description="PAC" evidence="11">
    <location>
        <begin position="225"/>
        <end position="277"/>
    </location>
</feature>
<dbReference type="InterPro" id="IPR001789">
    <property type="entry name" value="Sig_transdc_resp-reg_receiver"/>
</dbReference>
<dbReference type="Proteomes" id="UP000271624">
    <property type="component" value="Unassembled WGS sequence"/>
</dbReference>
<dbReference type="NCBIfam" id="TIGR00229">
    <property type="entry name" value="sensory_box"/>
    <property type="match status" value="1"/>
</dbReference>
<evidence type="ECO:0000259" key="9">
    <source>
        <dbReference type="PROSITE" id="PS50110"/>
    </source>
</evidence>
<dbReference type="GO" id="GO:0000155">
    <property type="term" value="F:phosphorelay sensor kinase activity"/>
    <property type="evidence" value="ECO:0007669"/>
    <property type="project" value="InterPro"/>
</dbReference>
<dbReference type="InterPro" id="IPR036097">
    <property type="entry name" value="HisK_dim/P_sf"/>
</dbReference>
<dbReference type="PROSITE" id="PS50113">
    <property type="entry name" value="PAC"/>
    <property type="match status" value="1"/>
</dbReference>
<gene>
    <name evidence="12" type="ORF">DSM106972_074770</name>
</gene>
<dbReference type="Gene3D" id="3.30.565.10">
    <property type="entry name" value="Histidine kinase-like ATPase, C-terminal domain"/>
    <property type="match status" value="1"/>
</dbReference>
<dbReference type="Gene3D" id="1.10.287.130">
    <property type="match status" value="1"/>
</dbReference>
<evidence type="ECO:0000313" key="13">
    <source>
        <dbReference type="Proteomes" id="UP000271624"/>
    </source>
</evidence>
<evidence type="ECO:0000256" key="2">
    <source>
        <dbReference type="ARBA" id="ARBA00012438"/>
    </source>
</evidence>
<dbReference type="PRINTS" id="PR00344">
    <property type="entry name" value="BCTRLSENSOR"/>
</dbReference>
<comment type="caution">
    <text evidence="12">The sequence shown here is derived from an EMBL/GenBank/DDBJ whole genome shotgun (WGS) entry which is preliminary data.</text>
</comment>
<evidence type="ECO:0000256" key="5">
    <source>
        <dbReference type="ARBA" id="ARBA00022777"/>
    </source>
</evidence>
<dbReference type="Gene3D" id="3.30.450.20">
    <property type="entry name" value="PAS domain"/>
    <property type="match status" value="1"/>
</dbReference>
<sequence length="523" mass="59908">MIQNQKTVLIVDDNYEDRQTYRRYLLQDKQYIYRILQAESATLGLELCKQGKPDAILLDFVLPDMNARAFIEQLQVEFNTNKGSKLPVVILTPQQDEALAGDDETYDYLIKEKIDAVCLRFAVHKLIEQTRLELELEISKQFIKTALSESEKRFRLFADNLDAIIWIASPDSSQHFYANKAYEKIWHRSCDSLISQPLSWLDAVHPEDYERVLVKLQQQENGQLTNIEFKIIRPDGSVRWIWDRGFPIRDETGALNYYVGIAEDITEQKLAHEQIRHLTETLEQQVMERTSQLQAANNELEAFAYTVSHDLRAPLRAMQGFAEALAEDYGKLLDEVGNEYISRIVNSAQRLENLIQDLLAYSRLSRTDLYLQPVNLNNVMFEVMTQLDGDLKAKNAQIAISAPLPTVSAHPNTLAQVIANLLSNAIKFVRVGEQPQVLIWAEITTPGWVRLWVKDNGIGIKAEHHQRIFRVFERLHGIERYPGTGIGLAIVRKGVERMGGRVGLESIKGQGSSFWIELKDDSR</sequence>
<dbReference type="InterPro" id="IPR003661">
    <property type="entry name" value="HisK_dim/P_dom"/>
</dbReference>
<dbReference type="CDD" id="cd00082">
    <property type="entry name" value="HisKA"/>
    <property type="match status" value="1"/>
</dbReference>